<organism evidence="1 2">
    <name type="scientific">Kitasatospora saccharophila</name>
    <dbReference type="NCBI Taxonomy" id="407973"/>
    <lineage>
        <taxon>Bacteria</taxon>
        <taxon>Bacillati</taxon>
        <taxon>Actinomycetota</taxon>
        <taxon>Actinomycetes</taxon>
        <taxon>Kitasatosporales</taxon>
        <taxon>Streptomycetaceae</taxon>
        <taxon>Kitasatospora</taxon>
    </lineage>
</organism>
<proteinExistence type="predicted"/>
<evidence type="ECO:0000313" key="1">
    <source>
        <dbReference type="EMBL" id="GAA2116775.1"/>
    </source>
</evidence>
<gene>
    <name evidence="1" type="ORF">GCM10009759_62630</name>
</gene>
<keyword evidence="2" id="KW-1185">Reference proteome</keyword>
<dbReference type="RefSeq" id="WP_344557036.1">
    <property type="nucleotide sequence ID" value="NZ_BAAANS010000055.1"/>
</dbReference>
<protein>
    <submittedName>
        <fullName evidence="1">Uncharacterized protein</fullName>
    </submittedName>
</protein>
<evidence type="ECO:0000313" key="2">
    <source>
        <dbReference type="Proteomes" id="UP001500897"/>
    </source>
</evidence>
<reference evidence="2" key="1">
    <citation type="journal article" date="2019" name="Int. J. Syst. Evol. Microbiol.">
        <title>The Global Catalogue of Microorganisms (GCM) 10K type strain sequencing project: providing services to taxonomists for standard genome sequencing and annotation.</title>
        <authorList>
            <consortium name="The Broad Institute Genomics Platform"/>
            <consortium name="The Broad Institute Genome Sequencing Center for Infectious Disease"/>
            <person name="Wu L."/>
            <person name="Ma J."/>
        </authorList>
    </citation>
    <scope>NUCLEOTIDE SEQUENCE [LARGE SCALE GENOMIC DNA]</scope>
    <source>
        <strain evidence="2">JCM 14559</strain>
    </source>
</reference>
<comment type="caution">
    <text evidence="1">The sequence shown here is derived from an EMBL/GenBank/DDBJ whole genome shotgun (WGS) entry which is preliminary data.</text>
</comment>
<name>A0ABP5JGX8_9ACTN</name>
<sequence length="118" mass="13084">MVSVNREHVIWQSSSGSWNIGFYAYTGLWEIEDADPDDFDHEWDVEYGYGEFWFLSTGHPSPDAAYEAYLAQYANPGGTAEVLHWSAETAERIGGLEVVSAAFAAGREAASAPATDWW</sequence>
<dbReference type="Proteomes" id="UP001500897">
    <property type="component" value="Unassembled WGS sequence"/>
</dbReference>
<accession>A0ABP5JGX8</accession>
<dbReference type="EMBL" id="BAAANS010000055">
    <property type="protein sequence ID" value="GAA2116775.1"/>
    <property type="molecule type" value="Genomic_DNA"/>
</dbReference>